<sequence length="147" mass="15762">MSRYGVRAAPAGRGYVMTEESSTEQRVATATSIGAATLVLTVGLLQFAQGIAGVAESEGFSVGMEYTYRFDLIAWGWFHIAFGVLLCVVGLALAAGARWARVAAIVFAAISILANFLWLPYYPSWSMVIIALDVAAIWAVSTWKPPP</sequence>
<dbReference type="eggNOG" id="ENOG5032TA6">
    <property type="taxonomic scope" value="Bacteria"/>
</dbReference>
<evidence type="ECO:0000256" key="1">
    <source>
        <dbReference type="SAM" id="Phobius"/>
    </source>
</evidence>
<dbReference type="InterPro" id="IPR055568">
    <property type="entry name" value="DUF7144"/>
</dbReference>
<reference evidence="4" key="1">
    <citation type="journal article" date="2006" name="Proc. Natl. Acad. Sci. U.S.A.">
        <title>The complete genome of Rhodococcus sp. RHA1 provides insights into a catabolic powerhouse.</title>
        <authorList>
            <person name="McLeod M.P."/>
            <person name="Warren R.L."/>
            <person name="Hsiao W.W.L."/>
            <person name="Araki N."/>
            <person name="Myhre M."/>
            <person name="Fernandes C."/>
            <person name="Miyazawa D."/>
            <person name="Wong W."/>
            <person name="Lillquist A.L."/>
            <person name="Wang D."/>
            <person name="Dosanjh M."/>
            <person name="Hara H."/>
            <person name="Petrescu A."/>
            <person name="Morin R.D."/>
            <person name="Yang G."/>
            <person name="Stott J.M."/>
            <person name="Schein J.E."/>
            <person name="Shin H."/>
            <person name="Smailus D."/>
            <person name="Siddiqui A.S."/>
            <person name="Marra M.A."/>
            <person name="Jones S.J.M."/>
            <person name="Holt R."/>
            <person name="Brinkman F.S.L."/>
            <person name="Miyauchi K."/>
            <person name="Fukuda M."/>
            <person name="Davies J.E."/>
            <person name="Mohn W.W."/>
            <person name="Eltis L.D."/>
        </authorList>
    </citation>
    <scope>NUCLEOTIDE SEQUENCE [LARGE SCALE GENOMIC DNA]</scope>
    <source>
        <strain evidence="4">RHA1</strain>
    </source>
</reference>
<gene>
    <name evidence="3" type="ordered locus">RHA1_ro06966</name>
</gene>
<feature type="transmembrane region" description="Helical" evidence="1">
    <location>
        <begin position="102"/>
        <end position="119"/>
    </location>
</feature>
<organism evidence="3 4">
    <name type="scientific">Rhodococcus jostii (strain RHA1)</name>
    <dbReference type="NCBI Taxonomy" id="101510"/>
    <lineage>
        <taxon>Bacteria</taxon>
        <taxon>Bacillati</taxon>
        <taxon>Actinomycetota</taxon>
        <taxon>Actinomycetes</taxon>
        <taxon>Mycobacteriales</taxon>
        <taxon>Nocardiaceae</taxon>
        <taxon>Rhodococcus</taxon>
    </lineage>
</organism>
<protein>
    <recommendedName>
        <fullName evidence="2">DUF7144 domain-containing protein</fullName>
    </recommendedName>
</protein>
<keyword evidence="1" id="KW-1133">Transmembrane helix</keyword>
<name>Q0S154_RHOJR</name>
<feature type="domain" description="DUF7144" evidence="2">
    <location>
        <begin position="33"/>
        <end position="144"/>
    </location>
</feature>
<feature type="transmembrane region" description="Helical" evidence="1">
    <location>
        <begin position="72"/>
        <end position="95"/>
    </location>
</feature>
<dbReference type="Pfam" id="PF23636">
    <property type="entry name" value="DUF7144"/>
    <property type="match status" value="1"/>
</dbReference>
<evidence type="ECO:0000259" key="2">
    <source>
        <dbReference type="Pfam" id="PF23636"/>
    </source>
</evidence>
<proteinExistence type="predicted"/>
<dbReference type="AlphaFoldDB" id="Q0S154"/>
<keyword evidence="1" id="KW-0812">Transmembrane</keyword>
<dbReference type="HOGENOM" id="CLU_118603_1_0_11"/>
<evidence type="ECO:0000313" key="3">
    <source>
        <dbReference type="EMBL" id="ABG98732.1"/>
    </source>
</evidence>
<dbReference type="KEGG" id="rha:RHA1_ro06966"/>
<dbReference type="EMBL" id="CP000431">
    <property type="protein sequence ID" value="ABG98732.1"/>
    <property type="molecule type" value="Genomic_DNA"/>
</dbReference>
<dbReference type="Proteomes" id="UP000008710">
    <property type="component" value="Chromosome"/>
</dbReference>
<evidence type="ECO:0000313" key="4">
    <source>
        <dbReference type="Proteomes" id="UP000008710"/>
    </source>
</evidence>
<keyword evidence="1" id="KW-0472">Membrane</keyword>
<feature type="transmembrane region" description="Helical" evidence="1">
    <location>
        <begin position="27"/>
        <end position="52"/>
    </location>
</feature>
<accession>Q0S154</accession>